<keyword evidence="5 7" id="KW-1133">Transmembrane helix</keyword>
<gene>
    <name evidence="9" type="ORF">HEQ75_05415</name>
</gene>
<evidence type="ECO:0000256" key="4">
    <source>
        <dbReference type="ARBA" id="ARBA00022692"/>
    </source>
</evidence>
<dbReference type="EMBL" id="JAAVNE010000006">
    <property type="protein sequence ID" value="NKC30290.1"/>
    <property type="molecule type" value="Genomic_DNA"/>
</dbReference>
<keyword evidence="6 7" id="KW-0472">Membrane</keyword>
<evidence type="ECO:0000256" key="1">
    <source>
        <dbReference type="ARBA" id="ARBA00004651"/>
    </source>
</evidence>
<dbReference type="RefSeq" id="WP_168027929.1">
    <property type="nucleotide sequence ID" value="NZ_JAAVNE010000006.1"/>
</dbReference>
<comment type="subcellular location">
    <subcellularLocation>
        <location evidence="7">Cell inner membrane</location>
        <topology evidence="7">Multi-pass membrane protein</topology>
    </subcellularLocation>
    <subcellularLocation>
        <location evidence="1">Cell membrane</location>
        <topology evidence="1">Multi-pass membrane protein</topology>
    </subcellularLocation>
</comment>
<accession>A0ABX1DZF3</accession>
<feature type="transmembrane region" description="Helical" evidence="7">
    <location>
        <begin position="96"/>
        <end position="118"/>
    </location>
</feature>
<proteinExistence type="inferred from homology"/>
<name>A0ABX1DZF3_9PROT</name>
<evidence type="ECO:0000256" key="3">
    <source>
        <dbReference type="ARBA" id="ARBA00022475"/>
    </source>
</evidence>
<feature type="domain" description="Tripartite ATP-independent periplasmic transporters DctQ component" evidence="8">
    <location>
        <begin position="35"/>
        <end position="157"/>
    </location>
</feature>
<evidence type="ECO:0000313" key="10">
    <source>
        <dbReference type="Proteomes" id="UP000787635"/>
    </source>
</evidence>
<reference evidence="9 10" key="1">
    <citation type="submission" date="2020-03" db="EMBL/GenBank/DDBJ databases">
        <title>Roseomonas selenitidurans sp. nov. isolated from urban soil.</title>
        <authorList>
            <person name="Liu H."/>
        </authorList>
    </citation>
    <scope>NUCLEOTIDE SEQUENCE [LARGE SCALE GENOMIC DNA]</scope>
    <source>
        <strain evidence="9 10">BU-1</strain>
    </source>
</reference>
<evidence type="ECO:0000256" key="2">
    <source>
        <dbReference type="ARBA" id="ARBA00022448"/>
    </source>
</evidence>
<evidence type="ECO:0000259" key="8">
    <source>
        <dbReference type="Pfam" id="PF04290"/>
    </source>
</evidence>
<dbReference type="InterPro" id="IPR055348">
    <property type="entry name" value="DctQ"/>
</dbReference>
<sequence>MAESKDAGDPPRGPLGGIARAMAFLGGVSLLVAATVTTISVVLRWTTSQPIRGDFEMVSIASGVAVFGFLGYGTLMRANILVDTFTTWLPRRVAGLFDAFWMLVWAALTLWLAERMALGAWETWANGMRTIGLLALPYWWAVAIGALAFAVTGLAALLWAGRFARGRF</sequence>
<organism evidence="9 10">
    <name type="scientific">Falsiroseomonas selenitidurans</name>
    <dbReference type="NCBI Taxonomy" id="2716335"/>
    <lineage>
        <taxon>Bacteria</taxon>
        <taxon>Pseudomonadati</taxon>
        <taxon>Pseudomonadota</taxon>
        <taxon>Alphaproteobacteria</taxon>
        <taxon>Acetobacterales</taxon>
        <taxon>Roseomonadaceae</taxon>
        <taxon>Falsiroseomonas</taxon>
    </lineage>
</organism>
<comment type="subunit">
    <text evidence="7">The complex comprises the extracytoplasmic solute receptor protein and the two transmembrane proteins.</text>
</comment>
<comment type="similarity">
    <text evidence="7">Belongs to the TRAP transporter small permease family.</text>
</comment>
<protein>
    <recommendedName>
        <fullName evidence="7">TRAP transporter small permease protein</fullName>
    </recommendedName>
</protein>
<keyword evidence="7" id="KW-0997">Cell inner membrane</keyword>
<evidence type="ECO:0000256" key="5">
    <source>
        <dbReference type="ARBA" id="ARBA00022989"/>
    </source>
</evidence>
<keyword evidence="4 7" id="KW-0812">Transmembrane</keyword>
<feature type="transmembrane region" description="Helical" evidence="7">
    <location>
        <begin position="21"/>
        <end position="45"/>
    </location>
</feature>
<evidence type="ECO:0000256" key="7">
    <source>
        <dbReference type="RuleBase" id="RU369079"/>
    </source>
</evidence>
<keyword evidence="10" id="KW-1185">Reference proteome</keyword>
<keyword evidence="3" id="KW-1003">Cell membrane</keyword>
<comment type="caution">
    <text evidence="9">The sequence shown here is derived from an EMBL/GenBank/DDBJ whole genome shotgun (WGS) entry which is preliminary data.</text>
</comment>
<dbReference type="Proteomes" id="UP000787635">
    <property type="component" value="Unassembled WGS sequence"/>
</dbReference>
<evidence type="ECO:0000313" key="9">
    <source>
        <dbReference type="EMBL" id="NKC30290.1"/>
    </source>
</evidence>
<comment type="function">
    <text evidence="7">Part of the tripartite ATP-independent periplasmic (TRAP) transport system.</text>
</comment>
<keyword evidence="2 7" id="KW-0813">Transport</keyword>
<feature type="transmembrane region" description="Helical" evidence="7">
    <location>
        <begin position="57"/>
        <end position="75"/>
    </location>
</feature>
<evidence type="ECO:0000256" key="6">
    <source>
        <dbReference type="ARBA" id="ARBA00023136"/>
    </source>
</evidence>
<dbReference type="Pfam" id="PF04290">
    <property type="entry name" value="DctQ"/>
    <property type="match status" value="1"/>
</dbReference>
<feature type="transmembrane region" description="Helical" evidence="7">
    <location>
        <begin position="138"/>
        <end position="160"/>
    </location>
</feature>